<evidence type="ECO:0000256" key="3">
    <source>
        <dbReference type="ARBA" id="ARBA00022643"/>
    </source>
</evidence>
<accession>A0AA38XW52</accession>
<dbReference type="InterPro" id="IPR051799">
    <property type="entry name" value="NADH_flavin_oxidoreductase"/>
</dbReference>
<dbReference type="SUPFAM" id="SSF51395">
    <property type="entry name" value="FMN-linked oxidoreductases"/>
    <property type="match status" value="1"/>
</dbReference>
<evidence type="ECO:0000256" key="2">
    <source>
        <dbReference type="ARBA" id="ARBA00022630"/>
    </source>
</evidence>
<proteinExistence type="inferred from homology"/>
<dbReference type="Gene3D" id="3.20.20.70">
    <property type="entry name" value="Aldolase class I"/>
    <property type="match status" value="1"/>
</dbReference>
<evidence type="ECO:0000256" key="1">
    <source>
        <dbReference type="ARBA" id="ARBA00005979"/>
    </source>
</evidence>
<dbReference type="Pfam" id="PF00724">
    <property type="entry name" value="Oxidored_FMN"/>
    <property type="match status" value="1"/>
</dbReference>
<evidence type="ECO:0000313" key="8">
    <source>
        <dbReference type="Proteomes" id="UP001172681"/>
    </source>
</evidence>
<dbReference type="PANTHER" id="PTHR43656">
    <property type="entry name" value="BINDING OXIDOREDUCTASE, PUTATIVE (AFU_ORTHOLOGUE AFUA_2G08260)-RELATED"/>
    <property type="match status" value="1"/>
</dbReference>
<reference evidence="7" key="1">
    <citation type="submission" date="2022-10" db="EMBL/GenBank/DDBJ databases">
        <title>Culturing micro-colonial fungi from biological soil crusts in the Mojave desert and describing Neophaeococcomyces mojavensis, and introducing the new genera and species Taxawa tesnikishii.</title>
        <authorList>
            <person name="Kurbessoian T."/>
            <person name="Stajich J.E."/>
        </authorList>
    </citation>
    <scope>NUCLEOTIDE SEQUENCE</scope>
    <source>
        <strain evidence="7">TK_35</strain>
    </source>
</reference>
<dbReference type="EMBL" id="JAPDRN010000087">
    <property type="protein sequence ID" value="KAJ9625384.1"/>
    <property type="molecule type" value="Genomic_DNA"/>
</dbReference>
<comment type="similarity">
    <text evidence="1">Belongs to the NADH:flavin oxidoreductase/NADH oxidase family.</text>
</comment>
<evidence type="ECO:0000259" key="6">
    <source>
        <dbReference type="Pfam" id="PF00724"/>
    </source>
</evidence>
<gene>
    <name evidence="7" type="ORF">H2204_010357</name>
</gene>
<evidence type="ECO:0000256" key="4">
    <source>
        <dbReference type="ARBA" id="ARBA00023002"/>
    </source>
</evidence>
<organism evidence="7 8">
    <name type="scientific">Knufia peltigerae</name>
    <dbReference type="NCBI Taxonomy" id="1002370"/>
    <lineage>
        <taxon>Eukaryota</taxon>
        <taxon>Fungi</taxon>
        <taxon>Dikarya</taxon>
        <taxon>Ascomycota</taxon>
        <taxon>Pezizomycotina</taxon>
        <taxon>Eurotiomycetes</taxon>
        <taxon>Chaetothyriomycetidae</taxon>
        <taxon>Chaetothyriales</taxon>
        <taxon>Trichomeriaceae</taxon>
        <taxon>Knufia</taxon>
    </lineage>
</organism>
<dbReference type="PANTHER" id="PTHR43656:SF5">
    <property type="entry name" value="NADH:FLAVIN OXIDOREDUCTASE_NADH OXIDASE N-TERMINAL DOMAIN-CONTAINING PROTEIN"/>
    <property type="match status" value="1"/>
</dbReference>
<dbReference type="AlphaFoldDB" id="A0AA38XW52"/>
<dbReference type="InterPro" id="IPR001155">
    <property type="entry name" value="OxRdtase_FMN_N"/>
</dbReference>
<keyword evidence="8" id="KW-1185">Reference proteome</keyword>
<feature type="domain" description="NADH:flavin oxidoreductase/NADH oxidase N-terminal" evidence="6">
    <location>
        <begin position="117"/>
        <end position="355"/>
    </location>
</feature>
<keyword evidence="2" id="KW-0285">Flavoprotein</keyword>
<protein>
    <recommendedName>
        <fullName evidence="6">NADH:flavin oxidoreductase/NADH oxidase N-terminal domain-containing protein</fullName>
    </recommendedName>
</protein>
<name>A0AA38XW52_9EURO</name>
<feature type="compositionally biased region" description="Basic and acidic residues" evidence="5">
    <location>
        <begin position="1"/>
        <end position="11"/>
    </location>
</feature>
<dbReference type="Proteomes" id="UP001172681">
    <property type="component" value="Unassembled WGS sequence"/>
</dbReference>
<dbReference type="GO" id="GO:0010181">
    <property type="term" value="F:FMN binding"/>
    <property type="evidence" value="ECO:0007669"/>
    <property type="project" value="InterPro"/>
</dbReference>
<dbReference type="InterPro" id="IPR013785">
    <property type="entry name" value="Aldolase_TIM"/>
</dbReference>
<evidence type="ECO:0000313" key="7">
    <source>
        <dbReference type="EMBL" id="KAJ9625384.1"/>
    </source>
</evidence>
<feature type="region of interest" description="Disordered" evidence="5">
    <location>
        <begin position="1"/>
        <end position="20"/>
    </location>
</feature>
<keyword evidence="3" id="KW-0288">FMN</keyword>
<evidence type="ECO:0000256" key="5">
    <source>
        <dbReference type="SAM" id="MobiDB-lite"/>
    </source>
</evidence>
<dbReference type="CDD" id="cd04733">
    <property type="entry name" value="OYE_like_2_FMN"/>
    <property type="match status" value="1"/>
</dbReference>
<comment type="caution">
    <text evidence="7">The sequence shown here is derived from an EMBL/GenBank/DDBJ whole genome shotgun (WGS) entry which is preliminary data.</text>
</comment>
<sequence>MSKRFPSDNKDASPLGQPLKFEFSGKTAPNRFLKGAMTERLSSWDPVHKEKRGVPSKELINVYRRWGEGGLGLILTGNIMATLGFDKVELTPITNSQVDYDNLESPGNMIIPPGAPFEGERFEAFKELATQSKAHGSLIVGQVSHPGRQITQRLSADPVSASDVQLEGEVMGMRFAKPHAASLAEIKDIIERFTHAAEYLHRAGYDGIQLHGAHGYLLAQFLSQTTNKRTDQYGGSIENRARIIVEMARSIRQRLPASSGFTLGIKMNSVEFQEGGFTTEEARDVCAMLERAEFDFVELSGGTYQSLAFVHERESSKKREAFFLVFADLITPALKRTKTYVTGGFMTVNGMVEALKTVDGVGLARPVCQEPRLANDMLRGKVSGALDQLVDRDDFGLTNVIAGSQIRQMGRDREPIDMSVKENVDLFMKDMAKWAEKMGSGDANNYGFVDIESAQMRPYGVALS</sequence>
<dbReference type="GO" id="GO:0016491">
    <property type="term" value="F:oxidoreductase activity"/>
    <property type="evidence" value="ECO:0007669"/>
    <property type="project" value="UniProtKB-KW"/>
</dbReference>
<keyword evidence="4" id="KW-0560">Oxidoreductase</keyword>